<dbReference type="InterPro" id="IPR031148">
    <property type="entry name" value="Plexin"/>
</dbReference>
<evidence type="ECO:0000313" key="2">
    <source>
        <dbReference type="EMBL" id="KAF6038781.1"/>
    </source>
</evidence>
<dbReference type="GO" id="GO:0002116">
    <property type="term" value="C:semaphorin receptor complex"/>
    <property type="evidence" value="ECO:0007669"/>
    <property type="project" value="TreeGrafter"/>
</dbReference>
<evidence type="ECO:0000313" key="3">
    <source>
        <dbReference type="Proteomes" id="UP000593567"/>
    </source>
</evidence>
<accession>A0A7J7KL19</accession>
<feature type="region of interest" description="Disordered" evidence="1">
    <location>
        <begin position="31"/>
        <end position="56"/>
    </location>
</feature>
<sequence length="201" mass="22044">MVCRVVDLSISIPYLNGDKQALPVNNLSLPVSSSSTTSSTTGGVARKKRQVTTPADSDDVEIDTTNALNGQSNVQFSLGFIFDGHAVYTDLRQNADSDLRDLSTLYVYQDPVIEEFKESKGNKVLEYDAGELIDIEGDKLDYATTLSDYIVIIGVDGVCEVTNLLLNRLSCRPPSNSPDYDPNNSVTYKNRDIPHIEVSCQ</sequence>
<dbReference type="GO" id="GO:0017154">
    <property type="term" value="F:semaphorin receptor activity"/>
    <property type="evidence" value="ECO:0007669"/>
    <property type="project" value="InterPro"/>
</dbReference>
<gene>
    <name evidence="2" type="ORF">EB796_002910</name>
</gene>
<keyword evidence="3" id="KW-1185">Reference proteome</keyword>
<name>A0A7J7KL19_BUGNE</name>
<dbReference type="OrthoDB" id="6121858at2759"/>
<comment type="caution">
    <text evidence="2">The sequence shown here is derived from an EMBL/GenBank/DDBJ whole genome shotgun (WGS) entry which is preliminary data.</text>
</comment>
<dbReference type="GO" id="GO:0005886">
    <property type="term" value="C:plasma membrane"/>
    <property type="evidence" value="ECO:0007669"/>
    <property type="project" value="TreeGrafter"/>
</dbReference>
<proteinExistence type="predicted"/>
<reference evidence="2" key="1">
    <citation type="submission" date="2020-06" db="EMBL/GenBank/DDBJ databases">
        <title>Draft genome of Bugula neritina, a colonial animal packing powerful symbionts and potential medicines.</title>
        <authorList>
            <person name="Rayko M."/>
        </authorList>
    </citation>
    <scope>NUCLEOTIDE SEQUENCE [LARGE SCALE GENOMIC DNA]</scope>
    <source>
        <strain evidence="2">Kwan_BN1</strain>
    </source>
</reference>
<evidence type="ECO:0000256" key="1">
    <source>
        <dbReference type="SAM" id="MobiDB-lite"/>
    </source>
</evidence>
<dbReference type="AlphaFoldDB" id="A0A7J7KL19"/>
<dbReference type="GO" id="GO:0030334">
    <property type="term" value="P:regulation of cell migration"/>
    <property type="evidence" value="ECO:0007669"/>
    <property type="project" value="TreeGrafter"/>
</dbReference>
<organism evidence="2 3">
    <name type="scientific">Bugula neritina</name>
    <name type="common">Brown bryozoan</name>
    <name type="synonym">Sertularia neritina</name>
    <dbReference type="NCBI Taxonomy" id="10212"/>
    <lineage>
        <taxon>Eukaryota</taxon>
        <taxon>Metazoa</taxon>
        <taxon>Spiralia</taxon>
        <taxon>Lophotrochozoa</taxon>
        <taxon>Bryozoa</taxon>
        <taxon>Gymnolaemata</taxon>
        <taxon>Cheilostomatida</taxon>
        <taxon>Flustrina</taxon>
        <taxon>Buguloidea</taxon>
        <taxon>Bugulidae</taxon>
        <taxon>Bugula</taxon>
    </lineage>
</organism>
<dbReference type="PANTHER" id="PTHR22625">
    <property type="entry name" value="PLEXIN"/>
    <property type="match status" value="1"/>
</dbReference>
<dbReference type="Proteomes" id="UP000593567">
    <property type="component" value="Unassembled WGS sequence"/>
</dbReference>
<feature type="compositionally biased region" description="Low complexity" evidence="1">
    <location>
        <begin position="32"/>
        <end position="41"/>
    </location>
</feature>
<dbReference type="EMBL" id="VXIV02000356">
    <property type="protein sequence ID" value="KAF6038781.1"/>
    <property type="molecule type" value="Genomic_DNA"/>
</dbReference>
<dbReference type="PANTHER" id="PTHR22625:SF70">
    <property type="entry name" value="PLEXIN A, ISOFORM A"/>
    <property type="match status" value="1"/>
</dbReference>
<protein>
    <submittedName>
        <fullName evidence="2">PKHD1L1</fullName>
    </submittedName>
</protein>